<reference evidence="1 2" key="1">
    <citation type="submission" date="2022-01" db="EMBL/GenBank/DDBJ databases">
        <title>Draft Genome Sequences of Seven Type Strains of the Genus Streptomyces.</title>
        <authorList>
            <person name="Aziz S."/>
            <person name="Coretto E."/>
            <person name="Chronakova A."/>
            <person name="Sproer C."/>
            <person name="Huber K."/>
            <person name="Nouioui I."/>
            <person name="Gross H."/>
        </authorList>
    </citation>
    <scope>NUCLEOTIDE SEQUENCE [LARGE SCALE GENOMIC DNA]</scope>
    <source>
        <strain evidence="1 2">DSM 41685</strain>
    </source>
</reference>
<keyword evidence="2" id="KW-1185">Reference proteome</keyword>
<evidence type="ECO:0000313" key="2">
    <source>
        <dbReference type="Proteomes" id="UP001299012"/>
    </source>
</evidence>
<organism evidence="1 2">
    <name type="scientific">Streptomyces tricolor</name>
    <dbReference type="NCBI Taxonomy" id="68277"/>
    <lineage>
        <taxon>Bacteria</taxon>
        <taxon>Bacillati</taxon>
        <taxon>Actinomycetota</taxon>
        <taxon>Actinomycetes</taxon>
        <taxon>Kitasatosporales</taxon>
        <taxon>Streptomycetaceae</taxon>
        <taxon>Streptomyces</taxon>
        <taxon>Streptomyces violaceoruber group</taxon>
    </lineage>
</organism>
<name>A0ABS9JL23_9ACTN</name>
<sequence>MTGPEHYREGEKRVTAARAEMDPQWALVQAQLAIAEATLALAAATALNDNSADEGGMPLADYHAWAEAAGVWKPKPKGQTA</sequence>
<evidence type="ECO:0000313" key="1">
    <source>
        <dbReference type="EMBL" id="MCG0066261.1"/>
    </source>
</evidence>
<dbReference type="EMBL" id="JAKKZF010000102">
    <property type="protein sequence ID" value="MCG0066261.1"/>
    <property type="molecule type" value="Genomic_DNA"/>
</dbReference>
<gene>
    <name evidence="1" type="ORF">L0F81_23715</name>
</gene>
<comment type="caution">
    <text evidence="1">The sequence shown here is derived from an EMBL/GenBank/DDBJ whole genome shotgun (WGS) entry which is preliminary data.</text>
</comment>
<protein>
    <submittedName>
        <fullName evidence="1">Uncharacterized protein</fullName>
    </submittedName>
</protein>
<dbReference type="RefSeq" id="WP_086699658.1">
    <property type="nucleotide sequence ID" value="NZ_JAKKZF010000102.1"/>
</dbReference>
<accession>A0ABS9JL23</accession>
<dbReference type="Proteomes" id="UP001299012">
    <property type="component" value="Unassembled WGS sequence"/>
</dbReference>
<proteinExistence type="predicted"/>